<evidence type="ECO:0000313" key="2">
    <source>
        <dbReference type="Proteomes" id="UP001429580"/>
    </source>
</evidence>
<dbReference type="EMBL" id="JAASQI010000001">
    <property type="protein sequence ID" value="NIJ56536.1"/>
    <property type="molecule type" value="Genomic_DNA"/>
</dbReference>
<keyword evidence="2" id="KW-1185">Reference proteome</keyword>
<dbReference type="InterPro" id="IPR038695">
    <property type="entry name" value="Saro_0823-like_sf"/>
</dbReference>
<evidence type="ECO:0008006" key="3">
    <source>
        <dbReference type="Google" id="ProtNLM"/>
    </source>
</evidence>
<reference evidence="1 2" key="1">
    <citation type="submission" date="2020-03" db="EMBL/GenBank/DDBJ databases">
        <title>Genomic Encyclopedia of Type Strains, Phase IV (KMG-IV): sequencing the most valuable type-strain genomes for metagenomic binning, comparative biology and taxonomic classification.</title>
        <authorList>
            <person name="Goeker M."/>
        </authorList>
    </citation>
    <scope>NUCLEOTIDE SEQUENCE [LARGE SCALE GENOMIC DNA]</scope>
    <source>
        <strain evidence="1 2">DSM 103870</strain>
    </source>
</reference>
<dbReference type="Proteomes" id="UP001429580">
    <property type="component" value="Unassembled WGS sequence"/>
</dbReference>
<evidence type="ECO:0000313" key="1">
    <source>
        <dbReference type="EMBL" id="NIJ56536.1"/>
    </source>
</evidence>
<name>A0ABX0UU95_9HYPH</name>
<dbReference type="InterPro" id="IPR003795">
    <property type="entry name" value="DUF192"/>
</dbReference>
<protein>
    <recommendedName>
        <fullName evidence="3">DUF192 domain-containing protein</fullName>
    </recommendedName>
</protein>
<proteinExistence type="predicted"/>
<dbReference type="PANTHER" id="PTHR37953:SF1">
    <property type="entry name" value="UPF0127 PROTEIN MJ1496"/>
    <property type="match status" value="1"/>
</dbReference>
<dbReference type="PANTHER" id="PTHR37953">
    <property type="entry name" value="UPF0127 PROTEIN MJ1496"/>
    <property type="match status" value="1"/>
</dbReference>
<dbReference type="Pfam" id="PF02643">
    <property type="entry name" value="DUF192"/>
    <property type="match status" value="1"/>
</dbReference>
<gene>
    <name evidence="1" type="ORF">FHS82_000349</name>
</gene>
<dbReference type="InterPro" id="IPR006311">
    <property type="entry name" value="TAT_signal"/>
</dbReference>
<dbReference type="RefSeq" id="WP_166948094.1">
    <property type="nucleotide sequence ID" value="NZ_JAASQI010000001.1"/>
</dbReference>
<dbReference type="Gene3D" id="2.60.120.1140">
    <property type="entry name" value="Protein of unknown function DUF192"/>
    <property type="match status" value="1"/>
</dbReference>
<comment type="caution">
    <text evidence="1">The sequence shown here is derived from an EMBL/GenBank/DDBJ whole genome shotgun (WGS) entry which is preliminary data.</text>
</comment>
<dbReference type="PROSITE" id="PS51318">
    <property type="entry name" value="TAT"/>
    <property type="match status" value="1"/>
</dbReference>
<organism evidence="1 2">
    <name type="scientific">Pseudochelatococcus lubricantis</name>
    <dbReference type="NCBI Taxonomy" id="1538102"/>
    <lineage>
        <taxon>Bacteria</taxon>
        <taxon>Pseudomonadati</taxon>
        <taxon>Pseudomonadota</taxon>
        <taxon>Alphaproteobacteria</taxon>
        <taxon>Hyphomicrobiales</taxon>
        <taxon>Chelatococcaceae</taxon>
        <taxon>Pseudochelatococcus</taxon>
    </lineage>
</organism>
<accession>A0ABX0UU95</accession>
<sequence>MSTTKLSRRDAGAFLAGLLMTVGLALSPAAIARAPSILPTEPLTIVTASGRHSFVVEVARSQEEQALGLMGRRYLPADRGMIFDYTDAQPVAMWMENTFISLDMLFVDAQGRIVRIAERTEPLSRRIIPSGGPVRAVIELNAGTAARIGAAVGDSVELSFIAPGR</sequence>